<dbReference type="Gramene" id="QL01p026553:mrna">
    <property type="protein sequence ID" value="QL01p026553:mrna"/>
    <property type="gene ID" value="QL01p026553"/>
</dbReference>
<reference evidence="1 2" key="1">
    <citation type="journal article" date="2016" name="G3 (Bethesda)">
        <title>First Draft Assembly and Annotation of the Genome of a California Endemic Oak Quercus lobata Nee (Fagaceae).</title>
        <authorList>
            <person name="Sork V.L."/>
            <person name="Fitz-Gibbon S.T."/>
            <person name="Puiu D."/>
            <person name="Crepeau M."/>
            <person name="Gugger P.F."/>
            <person name="Sherman R."/>
            <person name="Stevens K."/>
            <person name="Langley C.H."/>
            <person name="Pellegrini M."/>
            <person name="Salzberg S.L."/>
        </authorList>
    </citation>
    <scope>NUCLEOTIDE SEQUENCE [LARGE SCALE GENOMIC DNA]</scope>
    <source>
        <strain evidence="1 2">cv. SW786</strain>
    </source>
</reference>
<sequence>MYNAVAGNTPVTTPAEVVLSSTQPSKKEYVISNMNSIKAKPTTQCHVVAMPYPGHGHINPMTNLYKILALNSNNILVTFVVTEEWLGFIGSGPKPDNIRFASIPNVIQSSLV</sequence>
<evidence type="ECO:0000313" key="2">
    <source>
        <dbReference type="Proteomes" id="UP000594261"/>
    </source>
</evidence>
<keyword evidence="2" id="KW-1185">Reference proteome</keyword>
<dbReference type="EMBL" id="LRBV02000001">
    <property type="status" value="NOT_ANNOTATED_CDS"/>
    <property type="molecule type" value="Genomic_DNA"/>
</dbReference>
<reference evidence="1" key="2">
    <citation type="submission" date="2021-01" db="UniProtKB">
        <authorList>
            <consortium name="EnsemblPlants"/>
        </authorList>
    </citation>
    <scope>IDENTIFICATION</scope>
</reference>
<name>A0A7N2KP17_QUELO</name>
<protein>
    <submittedName>
        <fullName evidence="1">Uncharacterized protein</fullName>
    </submittedName>
</protein>
<dbReference type="EnsemblPlants" id="QL01p026553:mrna">
    <property type="protein sequence ID" value="QL01p026553:mrna"/>
    <property type="gene ID" value="QL01p026553"/>
</dbReference>
<organism evidence="1 2">
    <name type="scientific">Quercus lobata</name>
    <name type="common">Valley oak</name>
    <dbReference type="NCBI Taxonomy" id="97700"/>
    <lineage>
        <taxon>Eukaryota</taxon>
        <taxon>Viridiplantae</taxon>
        <taxon>Streptophyta</taxon>
        <taxon>Embryophyta</taxon>
        <taxon>Tracheophyta</taxon>
        <taxon>Spermatophyta</taxon>
        <taxon>Magnoliopsida</taxon>
        <taxon>eudicotyledons</taxon>
        <taxon>Gunneridae</taxon>
        <taxon>Pentapetalae</taxon>
        <taxon>rosids</taxon>
        <taxon>fabids</taxon>
        <taxon>Fagales</taxon>
        <taxon>Fagaceae</taxon>
        <taxon>Quercus</taxon>
    </lineage>
</organism>
<dbReference type="AlphaFoldDB" id="A0A7N2KP17"/>
<dbReference type="SUPFAM" id="SSF53756">
    <property type="entry name" value="UDP-Glycosyltransferase/glycogen phosphorylase"/>
    <property type="match status" value="1"/>
</dbReference>
<dbReference type="Gene3D" id="3.40.50.2000">
    <property type="entry name" value="Glycogen Phosphorylase B"/>
    <property type="match status" value="1"/>
</dbReference>
<dbReference type="Proteomes" id="UP000594261">
    <property type="component" value="Chromosome 1"/>
</dbReference>
<dbReference type="InParanoid" id="A0A7N2KP17"/>
<proteinExistence type="predicted"/>
<accession>A0A7N2KP17</accession>
<evidence type="ECO:0000313" key="1">
    <source>
        <dbReference type="EnsemblPlants" id="QL01p026553:mrna"/>
    </source>
</evidence>